<reference evidence="2" key="1">
    <citation type="journal article" date="2019" name="Int. J. Syst. Evol. Microbiol.">
        <title>The Global Catalogue of Microorganisms (GCM) 10K type strain sequencing project: providing services to taxonomists for standard genome sequencing and annotation.</title>
        <authorList>
            <consortium name="The Broad Institute Genomics Platform"/>
            <consortium name="The Broad Institute Genome Sequencing Center for Infectious Disease"/>
            <person name="Wu L."/>
            <person name="Ma J."/>
        </authorList>
    </citation>
    <scope>NUCLEOTIDE SEQUENCE [LARGE SCALE GENOMIC DNA]</scope>
    <source>
        <strain evidence="2">CCUG 60742</strain>
    </source>
</reference>
<keyword evidence="2" id="KW-1185">Reference proteome</keyword>
<dbReference type="EMBL" id="JBHTIA010000003">
    <property type="protein sequence ID" value="MFD0763860.1"/>
    <property type="molecule type" value="Genomic_DNA"/>
</dbReference>
<dbReference type="Proteomes" id="UP001597073">
    <property type="component" value="Unassembled WGS sequence"/>
</dbReference>
<dbReference type="RefSeq" id="WP_377138353.1">
    <property type="nucleotide sequence ID" value="NZ_JBHTIA010000003.1"/>
</dbReference>
<accession>A0ABW2ZBB2</accession>
<gene>
    <name evidence="1" type="ORF">ACFQZI_03300</name>
</gene>
<protein>
    <recommendedName>
        <fullName evidence="3">Glycosyltransferase</fullName>
    </recommendedName>
</protein>
<name>A0ABW2ZBB2_9SPHI</name>
<evidence type="ECO:0000313" key="1">
    <source>
        <dbReference type="EMBL" id="MFD0763860.1"/>
    </source>
</evidence>
<dbReference type="Gene3D" id="3.40.50.2000">
    <property type="entry name" value="Glycogen Phosphorylase B"/>
    <property type="match status" value="1"/>
</dbReference>
<proteinExistence type="predicted"/>
<dbReference type="SUPFAM" id="SSF53756">
    <property type="entry name" value="UDP-Glycosyltransferase/glycogen phosphorylase"/>
    <property type="match status" value="1"/>
</dbReference>
<organism evidence="1 2">
    <name type="scientific">Mucilaginibacter lutimaris</name>
    <dbReference type="NCBI Taxonomy" id="931629"/>
    <lineage>
        <taxon>Bacteria</taxon>
        <taxon>Pseudomonadati</taxon>
        <taxon>Bacteroidota</taxon>
        <taxon>Sphingobacteriia</taxon>
        <taxon>Sphingobacteriales</taxon>
        <taxon>Sphingobacteriaceae</taxon>
        <taxon>Mucilaginibacter</taxon>
    </lineage>
</organism>
<evidence type="ECO:0008006" key="3">
    <source>
        <dbReference type="Google" id="ProtNLM"/>
    </source>
</evidence>
<evidence type="ECO:0000313" key="2">
    <source>
        <dbReference type="Proteomes" id="UP001597073"/>
    </source>
</evidence>
<sequence length="334" mass="39354">MVKYASYPPPQYSDNPFLALLCKWLNFYGWELCVFNFNIINLIKNAGKVQVCYFHWPQVSWRKGGMLRSFIKCLYFRFNCIVAKTLGYKLVWSAHNALPHEYRSYNLEVWMRKFIVKHFEIIVGHSTNSYTELQKVVQTDFSDKYVLVEHGTYEDFYKSGHRYTKEKLNVPPTKKIVLLKCSKKDYQGSADAIEFLINGQLPEHLVFVLIGSISDEHKARLHKIPQVIVIDGKLNDADFANFFELADIVWMPYRRITTSGFYFMALTFKKPVLATNIDFFKLHSQQGMIYLYDNNNLQETINSLLLNYNTAFDFDKLLDRFSWKNNVRSLIERI</sequence>
<comment type="caution">
    <text evidence="1">The sequence shown here is derived from an EMBL/GenBank/DDBJ whole genome shotgun (WGS) entry which is preliminary data.</text>
</comment>